<keyword evidence="5" id="KW-0333">Golgi apparatus</keyword>
<dbReference type="GO" id="GO:0005829">
    <property type="term" value="C:cytosol"/>
    <property type="evidence" value="ECO:0007669"/>
    <property type="project" value="GOC"/>
</dbReference>
<proteinExistence type="inferred from homology"/>
<feature type="region of interest" description="Disordered" evidence="6">
    <location>
        <begin position="379"/>
        <end position="414"/>
    </location>
</feature>
<gene>
    <name evidence="9" type="ORF">I312_01395</name>
</gene>
<dbReference type="InterPro" id="IPR007258">
    <property type="entry name" value="Vps52"/>
</dbReference>
<evidence type="ECO:0000256" key="5">
    <source>
        <dbReference type="ARBA" id="ARBA00023034"/>
    </source>
</evidence>
<comment type="similarity">
    <text evidence="2">Belongs to the VPS52 family.</text>
</comment>
<keyword evidence="3" id="KW-0813">Transport</keyword>
<dbReference type="OrthoDB" id="19482at2759"/>
<dbReference type="GO" id="GO:0006896">
    <property type="term" value="P:Golgi to vacuole transport"/>
    <property type="evidence" value="ECO:0007669"/>
    <property type="project" value="TreeGrafter"/>
</dbReference>
<dbReference type="Pfam" id="PF04129">
    <property type="entry name" value="Vps52_CC"/>
    <property type="match status" value="1"/>
</dbReference>
<dbReference type="GO" id="GO:0032456">
    <property type="term" value="P:endocytic recycling"/>
    <property type="evidence" value="ECO:0007669"/>
    <property type="project" value="TreeGrafter"/>
</dbReference>
<dbReference type="AlphaFoldDB" id="A0A0D0TRB2"/>
<feature type="domain" description="Vps52 C-terminal" evidence="8">
    <location>
        <begin position="426"/>
        <end position="602"/>
    </location>
</feature>
<organism evidence="9">
    <name type="scientific">Cryptococcus bacillisporus CA1280</name>
    <dbReference type="NCBI Taxonomy" id="1296109"/>
    <lineage>
        <taxon>Eukaryota</taxon>
        <taxon>Fungi</taxon>
        <taxon>Dikarya</taxon>
        <taxon>Basidiomycota</taxon>
        <taxon>Agaricomycotina</taxon>
        <taxon>Tremellomycetes</taxon>
        <taxon>Tremellales</taxon>
        <taxon>Cryptococcaceae</taxon>
        <taxon>Cryptococcus</taxon>
        <taxon>Cryptococcus gattii species complex</taxon>
    </lineage>
</organism>
<protein>
    <submittedName>
        <fullName evidence="9">Uncharacterized protein</fullName>
    </submittedName>
</protein>
<feature type="domain" description="Vps52 coiled-coil" evidence="7">
    <location>
        <begin position="76"/>
        <end position="243"/>
    </location>
</feature>
<evidence type="ECO:0000256" key="4">
    <source>
        <dbReference type="ARBA" id="ARBA00022927"/>
    </source>
</evidence>
<evidence type="ECO:0000259" key="7">
    <source>
        <dbReference type="Pfam" id="PF04129"/>
    </source>
</evidence>
<keyword evidence="4" id="KW-0653">Protein transport</keyword>
<dbReference type="PANTHER" id="PTHR14190">
    <property type="entry name" value="SUPPRESSOR OF ACTIN MUTATIONS 2/VACUOLAR PROTEIN SORTING 52"/>
    <property type="match status" value="1"/>
</dbReference>
<dbReference type="InterPro" id="IPR048319">
    <property type="entry name" value="Vps52_CC"/>
</dbReference>
<dbReference type="GO" id="GO:0015031">
    <property type="term" value="P:protein transport"/>
    <property type="evidence" value="ECO:0007669"/>
    <property type="project" value="UniProtKB-KW"/>
</dbReference>
<feature type="domain" description="Vps52 C-terminal" evidence="8">
    <location>
        <begin position="266"/>
        <end position="371"/>
    </location>
</feature>
<dbReference type="InterPro" id="IPR048361">
    <property type="entry name" value="Vps52_C"/>
</dbReference>
<evidence type="ECO:0000256" key="3">
    <source>
        <dbReference type="ARBA" id="ARBA00022448"/>
    </source>
</evidence>
<evidence type="ECO:0000256" key="1">
    <source>
        <dbReference type="ARBA" id="ARBA00004601"/>
    </source>
</evidence>
<dbReference type="Pfam" id="PF20655">
    <property type="entry name" value="Vps52_C"/>
    <property type="match status" value="2"/>
</dbReference>
<name>A0A0D0TRB2_CRYGA</name>
<feature type="region of interest" description="Disordered" evidence="6">
    <location>
        <begin position="1"/>
        <end position="45"/>
    </location>
</feature>
<evidence type="ECO:0000259" key="8">
    <source>
        <dbReference type="Pfam" id="PF20655"/>
    </source>
</evidence>
<dbReference type="EMBL" id="KN847975">
    <property type="protein sequence ID" value="KIR49242.1"/>
    <property type="molecule type" value="Genomic_DNA"/>
</dbReference>
<dbReference type="GO" id="GO:0019905">
    <property type="term" value="F:syntaxin binding"/>
    <property type="evidence" value="ECO:0007669"/>
    <property type="project" value="TreeGrafter"/>
</dbReference>
<evidence type="ECO:0000256" key="2">
    <source>
        <dbReference type="ARBA" id="ARBA00008180"/>
    </source>
</evidence>
<feature type="compositionally biased region" description="Low complexity" evidence="6">
    <location>
        <begin position="388"/>
        <end position="402"/>
    </location>
</feature>
<evidence type="ECO:0000313" key="9">
    <source>
        <dbReference type="EMBL" id="KIR49242.1"/>
    </source>
</evidence>
<reference evidence="9" key="1">
    <citation type="submission" date="2015-01" db="EMBL/GenBank/DDBJ databases">
        <title>The Genome Sequence of Cryptococcus gattii CA1280.</title>
        <authorList>
            <consortium name="The Broad Institute Genomics Platform"/>
            <person name="Cuomo C."/>
            <person name="Litvintseva A."/>
            <person name="Chen Y."/>
            <person name="Heitman J."/>
            <person name="Sun S."/>
            <person name="Springer D."/>
            <person name="Dromer F."/>
            <person name="Young S."/>
            <person name="Zeng Q."/>
            <person name="Gargeya S."/>
            <person name="Abouelleil A."/>
            <person name="Alvarado L."/>
            <person name="Chapman S.B."/>
            <person name="Gainer-Dewar J."/>
            <person name="Goldberg J."/>
            <person name="Griggs A."/>
            <person name="Gujja S."/>
            <person name="Hansen M."/>
            <person name="Howarth C."/>
            <person name="Imamovic A."/>
            <person name="Larimer J."/>
            <person name="Murphy C."/>
            <person name="Naylor J."/>
            <person name="Pearson M."/>
            <person name="Priest M."/>
            <person name="Roberts A."/>
            <person name="Saif S."/>
            <person name="Shea T."/>
            <person name="Sykes S."/>
            <person name="Wortman J."/>
            <person name="Nusbaum C."/>
            <person name="Birren B."/>
        </authorList>
    </citation>
    <scope>NUCLEOTIDE SEQUENCE [LARGE SCALE GENOMIC DNA]</scope>
    <source>
        <strain evidence="9">CA1280</strain>
    </source>
</reference>
<dbReference type="HOGENOM" id="CLU_029212_0_0_1"/>
<sequence>MPASPTTEEAGARDSQTRPATPPHHVPLETPGAGPSRLATPDPEFDTAFERELALDPEDEEQDRENFLRKRNDYIELEQSIKSSNELLHSLESYLSTFQTDLSAVSGQISELQQKSSDIESQLKGRKAIIPALNSLLSDITLPPSLVLTLRDTLPSQNADIWLSAITQLDEKIIAVKARSKVRAVKEVEPIIEGLTIKALHVLPPFLLSLIKPLKSASKGLSTNMGVLQTGVLLKYQPFYAFLLKQAPRLAKQVERGYVNAARAYYETGFRRYARALGQIRARTVEKNDLIGVVSSEAAAAILSGTQEGMKQAYERLKFAEVDEGAVVLAYMVDDKELRLPVEALFRSLSLVLMDNASAEFTFIVRFFSRPSNRTAELKSFRSHESTPLDSPSPSSSADLPSEGAGQNQAARKRVGVNESNEWLKDAERIWHEVFDPALDYCTGFFHSMLDVPPPAVPLLTIIRLNDHLLATCDARGTLPLIPYLTGQKLAMWPIFRKEMDQHIESLKKLADDAEGKGLAGFIGKSVKDGAVRQVASRYAGLYTCVTALSEEADEAMLFSSMARLRAELVRLTHLQSLKIKSSAERHSFLSSIYEIVMHELVSGPGQTKHPRLQSELSFFRTREEEARRRINDAQ</sequence>
<evidence type="ECO:0000256" key="6">
    <source>
        <dbReference type="SAM" id="MobiDB-lite"/>
    </source>
</evidence>
<dbReference type="PANTHER" id="PTHR14190:SF7">
    <property type="entry name" value="VACUOLAR PROTEIN SORTING-ASSOCIATED PROTEIN 52 HOMOLOG"/>
    <property type="match status" value="1"/>
</dbReference>
<comment type="subcellular location">
    <subcellularLocation>
        <location evidence="1">Golgi apparatus</location>
        <location evidence="1">trans-Golgi network</location>
    </subcellularLocation>
</comment>
<dbReference type="GO" id="GO:0042147">
    <property type="term" value="P:retrograde transport, endosome to Golgi"/>
    <property type="evidence" value="ECO:0007669"/>
    <property type="project" value="TreeGrafter"/>
</dbReference>
<dbReference type="GO" id="GO:0000938">
    <property type="term" value="C:GARP complex"/>
    <property type="evidence" value="ECO:0007669"/>
    <property type="project" value="TreeGrafter"/>
</dbReference>
<accession>A0A0D0TRB2</accession>